<dbReference type="CDD" id="cd02947">
    <property type="entry name" value="TRX_family"/>
    <property type="match status" value="1"/>
</dbReference>
<feature type="domain" description="Thioredoxin" evidence="2">
    <location>
        <begin position="56"/>
        <end position="175"/>
    </location>
</feature>
<name>A0ABC9GK78_9POAL</name>
<dbReference type="PANTHER" id="PTHR10438:SF417">
    <property type="entry name" value="THIOREDOXIN H5"/>
    <property type="match status" value="1"/>
</dbReference>
<reference evidence="4" key="1">
    <citation type="submission" date="2024-06" db="EMBL/GenBank/DDBJ databases">
        <authorList>
            <person name="Ryan C."/>
        </authorList>
    </citation>
    <scope>NUCLEOTIDE SEQUENCE [LARGE SCALE GENOMIC DNA]</scope>
</reference>
<dbReference type="AlphaFoldDB" id="A0ABC9GK78"/>
<gene>
    <name evidence="3" type="ORF">URODEC1_LOCUS116594</name>
</gene>
<proteinExistence type="predicted"/>
<reference evidence="3 4" key="2">
    <citation type="submission" date="2024-10" db="EMBL/GenBank/DDBJ databases">
        <authorList>
            <person name="Ryan C."/>
        </authorList>
    </citation>
    <scope>NUCLEOTIDE SEQUENCE [LARGE SCALE GENOMIC DNA]</scope>
</reference>
<dbReference type="InterPro" id="IPR036249">
    <property type="entry name" value="Thioredoxin-like_sf"/>
</dbReference>
<dbReference type="Proteomes" id="UP001497457">
    <property type="component" value="Chromosome 9rd"/>
</dbReference>
<dbReference type="PROSITE" id="PS51352">
    <property type="entry name" value="THIOREDOXIN_2"/>
    <property type="match status" value="1"/>
</dbReference>
<feature type="region of interest" description="Disordered" evidence="1">
    <location>
        <begin position="13"/>
        <end position="38"/>
    </location>
</feature>
<dbReference type="PANTHER" id="PTHR10438">
    <property type="entry name" value="THIOREDOXIN"/>
    <property type="match status" value="1"/>
</dbReference>
<accession>A0ABC9GK78</accession>
<dbReference type="InterPro" id="IPR013766">
    <property type="entry name" value="Thioredoxin_domain"/>
</dbReference>
<evidence type="ECO:0000313" key="4">
    <source>
        <dbReference type="Proteomes" id="UP001497457"/>
    </source>
</evidence>
<evidence type="ECO:0000313" key="3">
    <source>
        <dbReference type="EMBL" id="CAL5095713.1"/>
    </source>
</evidence>
<dbReference type="PRINTS" id="PR00421">
    <property type="entry name" value="THIOREDOXIN"/>
</dbReference>
<dbReference type="PROSITE" id="PS00194">
    <property type="entry name" value="THIOREDOXIN_1"/>
    <property type="match status" value="1"/>
</dbReference>
<keyword evidence="4" id="KW-1185">Reference proteome</keyword>
<evidence type="ECO:0000259" key="2">
    <source>
        <dbReference type="PROSITE" id="PS51352"/>
    </source>
</evidence>
<dbReference type="Pfam" id="PF00085">
    <property type="entry name" value="Thioredoxin"/>
    <property type="match status" value="1"/>
</dbReference>
<organism evidence="3 4">
    <name type="scientific">Urochloa decumbens</name>
    <dbReference type="NCBI Taxonomy" id="240449"/>
    <lineage>
        <taxon>Eukaryota</taxon>
        <taxon>Viridiplantae</taxon>
        <taxon>Streptophyta</taxon>
        <taxon>Embryophyta</taxon>
        <taxon>Tracheophyta</taxon>
        <taxon>Spermatophyta</taxon>
        <taxon>Magnoliopsida</taxon>
        <taxon>Liliopsida</taxon>
        <taxon>Poales</taxon>
        <taxon>Poaceae</taxon>
        <taxon>PACMAD clade</taxon>
        <taxon>Panicoideae</taxon>
        <taxon>Panicodae</taxon>
        <taxon>Paniceae</taxon>
        <taxon>Melinidinae</taxon>
        <taxon>Urochloa</taxon>
    </lineage>
</organism>
<dbReference type="InterPro" id="IPR050620">
    <property type="entry name" value="Thioredoxin_H-type-like"/>
</dbReference>
<dbReference type="EMBL" id="OZ075119">
    <property type="protein sequence ID" value="CAL5095713.1"/>
    <property type="molecule type" value="Genomic_DNA"/>
</dbReference>
<evidence type="ECO:0000256" key="1">
    <source>
        <dbReference type="SAM" id="MobiDB-lite"/>
    </source>
</evidence>
<dbReference type="InterPro" id="IPR017937">
    <property type="entry name" value="Thioredoxin_CS"/>
</dbReference>
<dbReference type="Gene3D" id="3.40.30.10">
    <property type="entry name" value="Glutaredoxin"/>
    <property type="match status" value="1"/>
</dbReference>
<sequence length="176" mass="19420">MWARRINSIPRMGKYLSEREPRRGRQRQNNRVQCAHCPPPSREEEAVVCARETGMASSGAEATAAAAPPAPAEGSVIAIHSLDEWSIQIEEANSAKKLVVIDFTATWCGPCRIIAPVFADLAKKYPNVVFLKAIAEQFSVEAMPTFLFMKEGDVKDRVVGAVKDELAKKLELHMAQ</sequence>
<dbReference type="SUPFAM" id="SSF52833">
    <property type="entry name" value="Thioredoxin-like"/>
    <property type="match status" value="1"/>
</dbReference>
<protein>
    <recommendedName>
        <fullName evidence="2">Thioredoxin domain-containing protein</fullName>
    </recommendedName>
</protein>